<feature type="transmembrane region" description="Helical" evidence="7">
    <location>
        <begin position="297"/>
        <end position="319"/>
    </location>
</feature>
<feature type="region of interest" description="Disordered" evidence="6">
    <location>
        <begin position="1"/>
        <end position="21"/>
    </location>
</feature>
<dbReference type="PROSITE" id="PS50850">
    <property type="entry name" value="MFS"/>
    <property type="match status" value="1"/>
</dbReference>
<dbReference type="PANTHER" id="PTHR23504:SF6">
    <property type="entry name" value="MULTIDRUG TRANSPORTER, PUTATIVE (AFU_ORTHOLOGUE AFUA_4G08740)-RELATED"/>
    <property type="match status" value="1"/>
</dbReference>
<feature type="transmembrane region" description="Helical" evidence="7">
    <location>
        <begin position="524"/>
        <end position="545"/>
    </location>
</feature>
<dbReference type="InterPro" id="IPR036259">
    <property type="entry name" value="MFS_trans_sf"/>
</dbReference>
<accession>A0A6A6DS48</accession>
<dbReference type="InterPro" id="IPR020846">
    <property type="entry name" value="MFS_dom"/>
</dbReference>
<evidence type="ECO:0000256" key="4">
    <source>
        <dbReference type="ARBA" id="ARBA00022989"/>
    </source>
</evidence>
<keyword evidence="5 7" id="KW-0472">Membrane</keyword>
<evidence type="ECO:0000256" key="3">
    <source>
        <dbReference type="ARBA" id="ARBA00022692"/>
    </source>
</evidence>
<dbReference type="GO" id="GO:0016020">
    <property type="term" value="C:membrane"/>
    <property type="evidence" value="ECO:0007669"/>
    <property type="project" value="UniProtKB-SubCell"/>
</dbReference>
<feature type="transmembrane region" description="Helical" evidence="7">
    <location>
        <begin position="401"/>
        <end position="429"/>
    </location>
</feature>
<keyword evidence="3 7" id="KW-0812">Transmembrane</keyword>
<evidence type="ECO:0000256" key="2">
    <source>
        <dbReference type="ARBA" id="ARBA00022448"/>
    </source>
</evidence>
<dbReference type="Proteomes" id="UP000800200">
    <property type="component" value="Unassembled WGS sequence"/>
</dbReference>
<dbReference type="SUPFAM" id="SSF103473">
    <property type="entry name" value="MFS general substrate transporter"/>
    <property type="match status" value="1"/>
</dbReference>
<dbReference type="OrthoDB" id="10262656at2759"/>
<feature type="transmembrane region" description="Helical" evidence="7">
    <location>
        <begin position="156"/>
        <end position="174"/>
    </location>
</feature>
<comment type="subcellular location">
    <subcellularLocation>
        <location evidence="1">Membrane</location>
        <topology evidence="1">Multi-pass membrane protein</topology>
    </subcellularLocation>
</comment>
<evidence type="ECO:0000313" key="10">
    <source>
        <dbReference type="Proteomes" id="UP000800200"/>
    </source>
</evidence>
<dbReference type="PANTHER" id="PTHR23504">
    <property type="entry name" value="MAJOR FACILITATOR SUPERFAMILY DOMAIN-CONTAINING PROTEIN 10"/>
    <property type="match status" value="1"/>
</dbReference>
<evidence type="ECO:0000313" key="9">
    <source>
        <dbReference type="EMBL" id="KAF2181058.1"/>
    </source>
</evidence>
<feature type="transmembrane region" description="Helical" evidence="7">
    <location>
        <begin position="186"/>
        <end position="205"/>
    </location>
</feature>
<keyword evidence="4 7" id="KW-1133">Transmembrane helix</keyword>
<dbReference type="Gene3D" id="1.20.1250.20">
    <property type="entry name" value="MFS general substrate transporter like domains"/>
    <property type="match status" value="1"/>
</dbReference>
<evidence type="ECO:0000256" key="5">
    <source>
        <dbReference type="ARBA" id="ARBA00023136"/>
    </source>
</evidence>
<feature type="transmembrane region" description="Helical" evidence="7">
    <location>
        <begin position="498"/>
        <end position="518"/>
    </location>
</feature>
<feature type="transmembrane region" description="Helical" evidence="7">
    <location>
        <begin position="588"/>
        <end position="609"/>
    </location>
</feature>
<feature type="transmembrane region" description="Helical" evidence="7">
    <location>
        <begin position="464"/>
        <end position="486"/>
    </location>
</feature>
<proteinExistence type="predicted"/>
<keyword evidence="10" id="KW-1185">Reference proteome</keyword>
<feature type="transmembrane region" description="Helical" evidence="7">
    <location>
        <begin position="243"/>
        <end position="267"/>
    </location>
</feature>
<dbReference type="EMBL" id="ML994654">
    <property type="protein sequence ID" value="KAF2181058.1"/>
    <property type="molecule type" value="Genomic_DNA"/>
</dbReference>
<name>A0A6A6DS48_9PEZI</name>
<dbReference type="GO" id="GO:0022857">
    <property type="term" value="F:transmembrane transporter activity"/>
    <property type="evidence" value="ECO:0007669"/>
    <property type="project" value="InterPro"/>
</dbReference>
<gene>
    <name evidence="9" type="ORF">K469DRAFT_638656</name>
</gene>
<protein>
    <submittedName>
        <fullName evidence="9">MFS general substrate transporter</fullName>
    </submittedName>
</protein>
<evidence type="ECO:0000256" key="1">
    <source>
        <dbReference type="ARBA" id="ARBA00004141"/>
    </source>
</evidence>
<sequence>MNFENVSDDYTPRRSTSSENCDIALSIGTKKSTSSQSLELTEREDYAYGNSSSSNHSFSDDGLSNANRHERSLLIQTNIQAGTALPHVDESEQAEATNEKPVAWRSLPRKDQLLILTLARLSEPLTQTSLGSYLFYQLKSFDPSLPDSTISSQAGIIQAAFPAAQFLTAILWGRFADLEYGGRKRVIWIGLFGTMLSIIGFGFSHSFITAVFFRCLGGTVNGNIGVMRTMISEIIKEKKYQSRAFLILTMTFNIGVIIGPILGGILADPVGSYPSVFGPGSLIGGKDGVQWMTKWPYALPNIISATFLFISACGVVFFLEETSDISKHKPDPGLRIGRWIRRYIFRQRMAADGYIALPAGESGRNVRTDLELQVTPTSAHPETPSLDKPVVRKKLPFRCIWTGNLIITLASHGLLAMHVGTFNSLWFIYLSAPRWNPKEPHPPNYKPHGLIYFTGGLGLPPPRIGLALAILGAIGITLQLFLYPRLSHRLGTARSYRLFPLFFPITYTLAPFLSLIPSTTTPPAGVSGILVWIGITIVLFIQVLARTFALPGATILVNNCCPHPSVLGTVHGLGQSVSSMTRTFGPIMWGWIFGRGLNIGIVGLAWWTLACEAMVGSVVARFVRDGDGHEVLMEGEVKGEDGVVRRVD</sequence>
<feature type="domain" description="Major facilitator superfamily (MFS) profile" evidence="8">
    <location>
        <begin position="112"/>
        <end position="628"/>
    </location>
</feature>
<evidence type="ECO:0000256" key="7">
    <source>
        <dbReference type="SAM" id="Phobius"/>
    </source>
</evidence>
<dbReference type="AlphaFoldDB" id="A0A6A6DS48"/>
<evidence type="ECO:0000259" key="8">
    <source>
        <dbReference type="PROSITE" id="PS50850"/>
    </source>
</evidence>
<dbReference type="Pfam" id="PF07690">
    <property type="entry name" value="MFS_1"/>
    <property type="match status" value="1"/>
</dbReference>
<organism evidence="9 10">
    <name type="scientific">Zopfia rhizophila CBS 207.26</name>
    <dbReference type="NCBI Taxonomy" id="1314779"/>
    <lineage>
        <taxon>Eukaryota</taxon>
        <taxon>Fungi</taxon>
        <taxon>Dikarya</taxon>
        <taxon>Ascomycota</taxon>
        <taxon>Pezizomycotina</taxon>
        <taxon>Dothideomycetes</taxon>
        <taxon>Dothideomycetes incertae sedis</taxon>
        <taxon>Zopfiaceae</taxon>
        <taxon>Zopfia</taxon>
    </lineage>
</organism>
<keyword evidence="2" id="KW-0813">Transport</keyword>
<reference evidence="9" key="1">
    <citation type="journal article" date="2020" name="Stud. Mycol.">
        <title>101 Dothideomycetes genomes: a test case for predicting lifestyles and emergence of pathogens.</title>
        <authorList>
            <person name="Haridas S."/>
            <person name="Albert R."/>
            <person name="Binder M."/>
            <person name="Bloem J."/>
            <person name="Labutti K."/>
            <person name="Salamov A."/>
            <person name="Andreopoulos B."/>
            <person name="Baker S."/>
            <person name="Barry K."/>
            <person name="Bills G."/>
            <person name="Bluhm B."/>
            <person name="Cannon C."/>
            <person name="Castanera R."/>
            <person name="Culley D."/>
            <person name="Daum C."/>
            <person name="Ezra D."/>
            <person name="Gonzalez J."/>
            <person name="Henrissat B."/>
            <person name="Kuo A."/>
            <person name="Liang C."/>
            <person name="Lipzen A."/>
            <person name="Lutzoni F."/>
            <person name="Magnuson J."/>
            <person name="Mondo S."/>
            <person name="Nolan M."/>
            <person name="Ohm R."/>
            <person name="Pangilinan J."/>
            <person name="Park H.-J."/>
            <person name="Ramirez L."/>
            <person name="Alfaro M."/>
            <person name="Sun H."/>
            <person name="Tritt A."/>
            <person name="Yoshinaga Y."/>
            <person name="Zwiers L.-H."/>
            <person name="Turgeon B."/>
            <person name="Goodwin S."/>
            <person name="Spatafora J."/>
            <person name="Crous P."/>
            <person name="Grigoriev I."/>
        </authorList>
    </citation>
    <scope>NUCLEOTIDE SEQUENCE</scope>
    <source>
        <strain evidence="9">CBS 207.26</strain>
    </source>
</reference>
<evidence type="ECO:0000256" key="6">
    <source>
        <dbReference type="SAM" id="MobiDB-lite"/>
    </source>
</evidence>
<dbReference type="InterPro" id="IPR011701">
    <property type="entry name" value="MFS"/>
</dbReference>